<evidence type="ECO:0008006" key="3">
    <source>
        <dbReference type="Google" id="ProtNLM"/>
    </source>
</evidence>
<sequence>MNATRIEQYIKAILAAAEGQGSNGLSTTALTKYLYLLDYYSSLRDSDYVQSTSDWIFHHFGPYSRKIDQTIRQMADTGSLTMEGVETEAGDGAVARIYRLPSNTSRASLRDLDLPRGVPLRLETDLGRFRYDLRSLLNHVYFETEPMQSAKPGKLLSFPGPDSEAKPEDVRSFRMQISKAKAERIQALMAKRAAAFLKSRELEEKPTRGIYDEHYMAFESELSEVANEVDGDKGQHLKASANLSRLYE</sequence>
<dbReference type="Proteomes" id="UP000177445">
    <property type="component" value="Chromosome"/>
</dbReference>
<protein>
    <recommendedName>
        <fullName evidence="3">Antitoxin SocA-like Panacea domain-containing protein</fullName>
    </recommendedName>
</protein>
<reference evidence="1 2" key="1">
    <citation type="submission" date="2016-10" db="EMBL/GenBank/DDBJ databases">
        <title>Marinobacter salinus sp. nov., a moderately halophilic bacterium isolated from a tidal flat environment.</title>
        <authorList>
            <person name="Park S.-J."/>
        </authorList>
    </citation>
    <scope>NUCLEOTIDE SEQUENCE [LARGE SCALE GENOMIC DNA]</scope>
    <source>
        <strain evidence="1 2">Hb8</strain>
    </source>
</reference>
<name>A0A1D9GJL9_9GAMM</name>
<gene>
    <name evidence="1" type="ORF">BKP64_06370</name>
</gene>
<evidence type="ECO:0000313" key="2">
    <source>
        <dbReference type="Proteomes" id="UP000177445"/>
    </source>
</evidence>
<dbReference type="AlphaFoldDB" id="A0A1D9GJL9"/>
<dbReference type="RefSeq" id="WP_070967479.1">
    <property type="nucleotide sequence ID" value="NZ_CP017715.1"/>
</dbReference>
<accession>A0A1D9GJL9</accession>
<keyword evidence="2" id="KW-1185">Reference proteome</keyword>
<dbReference type="EMBL" id="CP017715">
    <property type="protein sequence ID" value="AOY87827.1"/>
    <property type="molecule type" value="Genomic_DNA"/>
</dbReference>
<dbReference type="STRING" id="1874317.BKP64_06370"/>
<organism evidence="1 2">
    <name type="scientific">Marinobacter salinus</name>
    <dbReference type="NCBI Taxonomy" id="1874317"/>
    <lineage>
        <taxon>Bacteria</taxon>
        <taxon>Pseudomonadati</taxon>
        <taxon>Pseudomonadota</taxon>
        <taxon>Gammaproteobacteria</taxon>
        <taxon>Pseudomonadales</taxon>
        <taxon>Marinobacteraceae</taxon>
        <taxon>Marinobacter</taxon>
    </lineage>
</organism>
<dbReference type="KEGG" id="msq:BKP64_06370"/>
<dbReference type="OrthoDB" id="7061306at2"/>
<evidence type="ECO:0000313" key="1">
    <source>
        <dbReference type="EMBL" id="AOY87827.1"/>
    </source>
</evidence>
<proteinExistence type="predicted"/>